<gene>
    <name evidence="1" type="ORF">AAW51_0870</name>
</gene>
<evidence type="ECO:0000313" key="2">
    <source>
        <dbReference type="Proteomes" id="UP000035352"/>
    </source>
</evidence>
<dbReference type="Proteomes" id="UP000035352">
    <property type="component" value="Chromosome"/>
</dbReference>
<name>A0A0G3BJK6_9BURK</name>
<proteinExistence type="predicted"/>
<protein>
    <submittedName>
        <fullName evidence="1">Uncharacterized protein</fullName>
    </submittedName>
</protein>
<reference evidence="1 2" key="1">
    <citation type="submission" date="2015-05" db="EMBL/GenBank/DDBJ databases">
        <authorList>
            <person name="Tang B."/>
            <person name="Yu Y."/>
        </authorList>
    </citation>
    <scope>NUCLEOTIDE SEQUENCE [LARGE SCALE GENOMIC DNA]</scope>
    <source>
        <strain evidence="1 2">DSM 7029</strain>
    </source>
</reference>
<keyword evidence="2" id="KW-1185">Reference proteome</keyword>
<accession>A0A0G3BJK6</accession>
<dbReference type="KEGG" id="pbh:AAW51_0870"/>
<dbReference type="EMBL" id="CP011371">
    <property type="protein sequence ID" value="AKJ27561.1"/>
    <property type="molecule type" value="Genomic_DNA"/>
</dbReference>
<dbReference type="AlphaFoldDB" id="A0A0G3BJK6"/>
<sequence>MQRRLGVLGLAVASHRSVSVVLGVRERVVRAHRHHVLSWLIEQPTVWAVQLGELSPLADALVRGLPAHPVVDVTCVAGVPRCRLEGYAQQTLRAVVRKALAEREAKRLQGWAG</sequence>
<organism evidence="1 2">
    <name type="scientific">Caldimonas brevitalea</name>
    <dbReference type="NCBI Taxonomy" id="413882"/>
    <lineage>
        <taxon>Bacteria</taxon>
        <taxon>Pseudomonadati</taxon>
        <taxon>Pseudomonadota</taxon>
        <taxon>Betaproteobacteria</taxon>
        <taxon>Burkholderiales</taxon>
        <taxon>Sphaerotilaceae</taxon>
        <taxon>Caldimonas</taxon>
    </lineage>
</organism>
<evidence type="ECO:0000313" key="1">
    <source>
        <dbReference type="EMBL" id="AKJ27561.1"/>
    </source>
</evidence>